<dbReference type="Gene3D" id="3.20.70.20">
    <property type="match status" value="2"/>
</dbReference>
<evidence type="ECO:0000256" key="1">
    <source>
        <dbReference type="ARBA" id="ARBA00001922"/>
    </source>
</evidence>
<dbReference type="EMBL" id="PCYL01000011">
    <property type="protein sequence ID" value="PIR47053.1"/>
    <property type="molecule type" value="Genomic_DNA"/>
</dbReference>
<dbReference type="Proteomes" id="UP000230833">
    <property type="component" value="Unassembled WGS sequence"/>
</dbReference>
<name>A0A2H0RKL9_9BACT</name>
<organism evidence="10 11">
    <name type="scientific">Candidatus Vogelbacteria bacterium CG10_big_fil_rev_8_21_14_0_10_45_14</name>
    <dbReference type="NCBI Taxonomy" id="1975042"/>
    <lineage>
        <taxon>Bacteria</taxon>
        <taxon>Candidatus Vogeliibacteriota</taxon>
    </lineage>
</organism>
<dbReference type="PANTHER" id="PTHR43371:SF1">
    <property type="entry name" value="RIBONUCLEOSIDE-DIPHOSPHATE REDUCTASE"/>
    <property type="match status" value="1"/>
</dbReference>
<comment type="caution">
    <text evidence="10">The sequence shown here is derived from an EMBL/GenBank/DDBJ whole genome shotgun (WGS) entry which is preliminary data.</text>
</comment>
<feature type="region of interest" description="Disordered" evidence="8">
    <location>
        <begin position="1"/>
        <end position="26"/>
    </location>
</feature>
<dbReference type="Pfam" id="PF03477">
    <property type="entry name" value="ATP-cone"/>
    <property type="match status" value="1"/>
</dbReference>
<keyword evidence="4 7" id="KW-0067">ATP-binding</keyword>
<feature type="domain" description="ATP-cone" evidence="9">
    <location>
        <begin position="17"/>
        <end position="113"/>
    </location>
</feature>
<dbReference type="GO" id="GO:0005524">
    <property type="term" value="F:ATP binding"/>
    <property type="evidence" value="ECO:0007669"/>
    <property type="project" value="UniProtKB-UniRule"/>
</dbReference>
<dbReference type="InterPro" id="IPR050862">
    <property type="entry name" value="RdRp_reductase_class-2"/>
</dbReference>
<evidence type="ECO:0000256" key="5">
    <source>
        <dbReference type="ARBA" id="ARBA00023002"/>
    </source>
</evidence>
<evidence type="ECO:0000256" key="3">
    <source>
        <dbReference type="ARBA" id="ARBA00022741"/>
    </source>
</evidence>
<proteinExistence type="predicted"/>
<dbReference type="SUPFAM" id="SSF51998">
    <property type="entry name" value="PFL-like glycyl radical enzymes"/>
    <property type="match status" value="1"/>
</dbReference>
<dbReference type="PROSITE" id="PS51161">
    <property type="entry name" value="ATP_CONE"/>
    <property type="match status" value="1"/>
</dbReference>
<keyword evidence="6" id="KW-0170">Cobalt</keyword>
<dbReference type="Gene3D" id="3.90.1390.10">
    <property type="entry name" value="b-12 dependent (class ii) ribonucleotide reductase, chain A, domain 3"/>
    <property type="match status" value="1"/>
</dbReference>
<evidence type="ECO:0000313" key="11">
    <source>
        <dbReference type="Proteomes" id="UP000230833"/>
    </source>
</evidence>
<evidence type="ECO:0000256" key="7">
    <source>
        <dbReference type="PROSITE-ProRule" id="PRU00492"/>
    </source>
</evidence>
<keyword evidence="2" id="KW-0846">Cobalamin</keyword>
<gene>
    <name evidence="10" type="ORF">COV07_00980</name>
</gene>
<protein>
    <submittedName>
        <fullName evidence="10">Ribonucleoside-triphosphate reductase</fullName>
    </submittedName>
</protein>
<dbReference type="InterPro" id="IPR005144">
    <property type="entry name" value="ATP-cone_dom"/>
</dbReference>
<keyword evidence="3 7" id="KW-0547">Nucleotide-binding</keyword>
<sequence length="777" mass="88531">MTKAQSVRRPALKQLPKEVMKRDGTMSEFSVEPIADAIAKAMKASGEGKPEQDARMVAHSVVKEVAELHKQSPTWTISVEDIQDIVENELILMSFPKTAKAYILYRDKRREVRQQRGMVPDEVRNMVAEGKKHFRNALAEVAYYSFYSKWVPDKGRRETWVETVERFMSFMRENLGKKLEEKEYKEVREYILDMRAMPSMRLLWGSGAAARASNVVAYNCSFTAPKDWQDLGEIMYISMCGTGVGFSVERRNIELLPIIKKQTGKKLPVHVVMDDKEGWADAFVAGLRAWSEGMDIQFDYSKIRPQGARLKTMGGRASGPDPLMSLIEFSREKMLMRQGRHLTTLDVHDIICKIGEIVVAGGVRRSAMISLSELDDIEMREAKNGQFYLAQPQRSMSNNSAVYEERPTMSQFVDEWTNLIKSGSGERGIFNRGGLKSQMPKRRWDIMTQEQLDLTGTNPCGEIILRNKQFCNLSEVVARVEDTEKTLLEKMRVATILGTYQATLTKFPYLSKEWKKNCDEEALLGVSITGQWDCPAVRNEKILRKMRDLAIETNKKYAKRFGINQSASITCVKPSGNSSQTYDSSSGCHPRHAPYYIRRVRIESHNPLFHMLRDMGVPHNPEVGQSAENARQYVLEFPIKAPEGAVCKDDLTALDQLEYWKMIKENFTEHNPSVTVSVGEEEWMEVGAWVYKNWDIVGGLSFLPRADHIYKLAPYEPISKARYEELYAKFPKDIDFSKLMLYEYEDKTQGAKELACVSGVCETDFVQTASIASSSTK</sequence>
<evidence type="ECO:0000256" key="6">
    <source>
        <dbReference type="ARBA" id="ARBA00023285"/>
    </source>
</evidence>
<evidence type="ECO:0000256" key="2">
    <source>
        <dbReference type="ARBA" id="ARBA00022628"/>
    </source>
</evidence>
<dbReference type="GO" id="GO:0004748">
    <property type="term" value="F:ribonucleoside-diphosphate reductase activity, thioredoxin disulfide as acceptor"/>
    <property type="evidence" value="ECO:0007669"/>
    <property type="project" value="TreeGrafter"/>
</dbReference>
<evidence type="ECO:0000313" key="10">
    <source>
        <dbReference type="EMBL" id="PIR47053.1"/>
    </source>
</evidence>
<accession>A0A2H0RKL9</accession>
<dbReference type="AlphaFoldDB" id="A0A2H0RKL9"/>
<keyword evidence="5" id="KW-0560">Oxidoreductase</keyword>
<dbReference type="PANTHER" id="PTHR43371">
    <property type="entry name" value="VITAMIN B12-DEPENDENT RIBONUCLEOTIDE REDUCTASE"/>
    <property type="match status" value="1"/>
</dbReference>
<evidence type="ECO:0000259" key="9">
    <source>
        <dbReference type="PROSITE" id="PS51161"/>
    </source>
</evidence>
<feature type="compositionally biased region" description="Basic and acidic residues" evidence="8">
    <location>
        <begin position="15"/>
        <end position="25"/>
    </location>
</feature>
<dbReference type="Pfam" id="PF17975">
    <property type="entry name" value="RNR_Alpha"/>
    <property type="match status" value="1"/>
</dbReference>
<evidence type="ECO:0000256" key="8">
    <source>
        <dbReference type="SAM" id="MobiDB-lite"/>
    </source>
</evidence>
<evidence type="ECO:0000256" key="4">
    <source>
        <dbReference type="ARBA" id="ARBA00022840"/>
    </source>
</evidence>
<comment type="cofactor">
    <cofactor evidence="1">
        <name>adenosylcob(III)alamin</name>
        <dbReference type="ChEBI" id="CHEBI:18408"/>
    </cofactor>
</comment>
<dbReference type="InterPro" id="IPR040763">
    <property type="entry name" value="RNR_alpha_hel"/>
</dbReference>
<dbReference type="Gene3D" id="3.30.1620.10">
    <property type="entry name" value="b-12 dependent (class ii) ribonucleotide reductase, Chain A, Domain 2"/>
    <property type="match status" value="1"/>
</dbReference>
<dbReference type="GO" id="GO:0031419">
    <property type="term" value="F:cobalamin binding"/>
    <property type="evidence" value="ECO:0007669"/>
    <property type="project" value="UniProtKB-KW"/>
</dbReference>
<reference evidence="10 11" key="1">
    <citation type="submission" date="2017-09" db="EMBL/GenBank/DDBJ databases">
        <title>Depth-based differentiation of microbial function through sediment-hosted aquifers and enrichment of novel symbionts in the deep terrestrial subsurface.</title>
        <authorList>
            <person name="Probst A.J."/>
            <person name="Ladd B."/>
            <person name="Jarett J.K."/>
            <person name="Geller-Mcgrath D.E."/>
            <person name="Sieber C.M."/>
            <person name="Emerson J.B."/>
            <person name="Anantharaman K."/>
            <person name="Thomas B.C."/>
            <person name="Malmstrom R."/>
            <person name="Stieglmeier M."/>
            <person name="Klingl A."/>
            <person name="Woyke T."/>
            <person name="Ryan C.M."/>
            <person name="Banfield J.F."/>
        </authorList>
    </citation>
    <scope>NUCLEOTIDE SEQUENCE [LARGE SCALE GENOMIC DNA]</scope>
    <source>
        <strain evidence="10">CG10_big_fil_rev_8_21_14_0_10_45_14</strain>
    </source>
</reference>